<dbReference type="AlphaFoldDB" id="A0A0P1A8U9"/>
<dbReference type="RefSeq" id="XP_024572846.1">
    <property type="nucleotide sequence ID" value="XM_024721246.1"/>
</dbReference>
<reference evidence="3" key="1">
    <citation type="submission" date="2014-09" db="EMBL/GenBank/DDBJ databases">
        <authorList>
            <person name="Sharma Rahul"/>
            <person name="Thines Marco"/>
        </authorList>
    </citation>
    <scope>NUCLEOTIDE SEQUENCE [LARGE SCALE GENOMIC DNA]</scope>
</reference>
<keyword evidence="3" id="KW-1185">Reference proteome</keyword>
<dbReference type="Proteomes" id="UP000054928">
    <property type="component" value="Unassembled WGS sequence"/>
</dbReference>
<feature type="chain" id="PRO_5006058470" description="RxLR-like protein" evidence="1">
    <location>
        <begin position="22"/>
        <end position="432"/>
    </location>
</feature>
<organism evidence="2 3">
    <name type="scientific">Plasmopara halstedii</name>
    <name type="common">Downy mildew of sunflower</name>
    <dbReference type="NCBI Taxonomy" id="4781"/>
    <lineage>
        <taxon>Eukaryota</taxon>
        <taxon>Sar</taxon>
        <taxon>Stramenopiles</taxon>
        <taxon>Oomycota</taxon>
        <taxon>Peronosporomycetes</taxon>
        <taxon>Peronosporales</taxon>
        <taxon>Peronosporaceae</taxon>
        <taxon>Plasmopara</taxon>
    </lineage>
</organism>
<protein>
    <recommendedName>
        <fullName evidence="4">RxLR-like protein</fullName>
    </recommendedName>
</protein>
<dbReference type="GeneID" id="36398081"/>
<dbReference type="EMBL" id="CCYD01000207">
    <property type="protein sequence ID" value="CEG36477.1"/>
    <property type="molecule type" value="Genomic_DNA"/>
</dbReference>
<feature type="signal peptide" evidence="1">
    <location>
        <begin position="1"/>
        <end position="21"/>
    </location>
</feature>
<evidence type="ECO:0000313" key="2">
    <source>
        <dbReference type="EMBL" id="CEG36477.1"/>
    </source>
</evidence>
<evidence type="ECO:0000313" key="3">
    <source>
        <dbReference type="Proteomes" id="UP000054928"/>
    </source>
</evidence>
<dbReference type="OrthoDB" id="123946at2759"/>
<evidence type="ECO:0000256" key="1">
    <source>
        <dbReference type="SAM" id="SignalP"/>
    </source>
</evidence>
<keyword evidence="1" id="KW-0732">Signal</keyword>
<proteinExistence type="predicted"/>
<name>A0A0P1A8U9_PLAHL</name>
<sequence length="432" mass="50373">MHFRYLRTILLASLLATSALARTNLTSTTSQTVNSSGSQSTDEEFRTFTLDHFRFVSEQTSDDLDLYRIKDSVLPYLQSKDFAKAVGLKFGPPNLLATLSWRKWAYLICRRDVKDWSRRHEILLHGMKTIFPPENLEFIFRNALQDPHTTLLAAALLKYEPQLFDTITRNIFAKVDYRHLFSEQFFEWVKCIRLQNGDRPEETYILAELEHLITIYGETKLVGILTLPNNQNDKGQKYLKALSSKWLNERKNPVAVVKMVIPTSDSFLYRGFEKFSPRVWIDYHIKFYKRYPDGAHTVTLLDTLKEAFDKDKEWALYFQQAQYQEWFNNKQHPGDVYNKIMVDPEISDWGVYARDEFAQAVAGEYYEALYNNHILDTPQLPETSDGTITSAGSGGEQHTMGRIWRRESFGDQAWNFRRTEYPPPLAAPVQQK</sequence>
<evidence type="ECO:0008006" key="4">
    <source>
        <dbReference type="Google" id="ProtNLM"/>
    </source>
</evidence>
<accession>A0A0P1A8U9</accession>